<dbReference type="Pfam" id="PF13649">
    <property type="entry name" value="Methyltransf_25"/>
    <property type="match status" value="1"/>
</dbReference>
<dbReference type="Gene3D" id="3.40.50.150">
    <property type="entry name" value="Vaccinia Virus protein VP39"/>
    <property type="match status" value="1"/>
</dbReference>
<dbReference type="InterPro" id="IPR041698">
    <property type="entry name" value="Methyltransf_25"/>
</dbReference>
<dbReference type="SUPFAM" id="SSF53335">
    <property type="entry name" value="S-adenosyl-L-methionine-dependent methyltransferases"/>
    <property type="match status" value="1"/>
</dbReference>
<feature type="domain" description="Methyltransferase" evidence="2">
    <location>
        <begin position="108"/>
        <end position="199"/>
    </location>
</feature>
<dbReference type="AlphaFoldDB" id="A0A163LQX2"/>
<dbReference type="Proteomes" id="UP000078561">
    <property type="component" value="Unassembled WGS sequence"/>
</dbReference>
<dbReference type="InterPro" id="IPR029063">
    <property type="entry name" value="SAM-dependent_MTases_sf"/>
</dbReference>
<evidence type="ECO:0000313" key="4">
    <source>
        <dbReference type="Proteomes" id="UP000078561"/>
    </source>
</evidence>
<evidence type="ECO:0000259" key="2">
    <source>
        <dbReference type="Pfam" id="PF13649"/>
    </source>
</evidence>
<dbReference type="PANTHER" id="PTHR43591">
    <property type="entry name" value="METHYLTRANSFERASE"/>
    <property type="match status" value="1"/>
</dbReference>
<dbReference type="PANTHER" id="PTHR43591:SF24">
    <property type="entry name" value="2-METHOXY-6-POLYPRENYL-1,4-BENZOQUINOL METHYLASE, MITOCHONDRIAL"/>
    <property type="match status" value="1"/>
</dbReference>
<protein>
    <recommendedName>
        <fullName evidence="2">Methyltransferase domain-containing protein</fullName>
    </recommendedName>
</protein>
<dbReference type="InParanoid" id="A0A163LQX2"/>
<proteinExistence type="predicted"/>
<organism evidence="3">
    <name type="scientific">Absidia glauca</name>
    <name type="common">Pin mould</name>
    <dbReference type="NCBI Taxonomy" id="4829"/>
    <lineage>
        <taxon>Eukaryota</taxon>
        <taxon>Fungi</taxon>
        <taxon>Fungi incertae sedis</taxon>
        <taxon>Mucoromycota</taxon>
        <taxon>Mucoromycotina</taxon>
        <taxon>Mucoromycetes</taxon>
        <taxon>Mucorales</taxon>
        <taxon>Cunninghamellaceae</taxon>
        <taxon>Absidia</taxon>
    </lineage>
</organism>
<keyword evidence="4" id="KW-1185">Reference proteome</keyword>
<dbReference type="STRING" id="4829.A0A163LQX2"/>
<sequence>MGSGISRLQKKSTSQQFTDRTNGGDTAATATATATAAATDRASTYTTYSGQSSDLKCPSMENMTYWLPKSYEEQDRLMGQHFALKESFGGNVLQNARKVIPLEEGAHILDIGCGPGSWCLEMATDYPNCEVYGIDIYAAYPQVIRPPNSIFMLVDVLEGLPFHDEMFDLVQIRLMVAALKVEEWPKLIIEAMRVLKPGGVLQMIEPDYKDSGGGACQLLIRTVIRLCEEKGQDPHIGSHLEKLMSDAGLSIMDSISSVLDHSDNGKLVAEWTYDWKVFATTSRSILESATGLTGEKYAFFLKQIEPSMNQFHFKTYGNAVSGRKRL</sequence>
<accession>A0A163LQX2</accession>
<dbReference type="GO" id="GO:0008168">
    <property type="term" value="F:methyltransferase activity"/>
    <property type="evidence" value="ECO:0007669"/>
    <property type="project" value="TreeGrafter"/>
</dbReference>
<gene>
    <name evidence="3" type="primary">ABSGL_00977.1 scaffold 1107</name>
</gene>
<dbReference type="OMA" id="CHFADIM"/>
<dbReference type="CDD" id="cd02440">
    <property type="entry name" value="AdoMet_MTases"/>
    <property type="match status" value="1"/>
</dbReference>
<reference evidence="3" key="1">
    <citation type="submission" date="2016-04" db="EMBL/GenBank/DDBJ databases">
        <authorList>
            <person name="Evans L.H."/>
            <person name="Alamgir A."/>
            <person name="Owens N."/>
            <person name="Weber N.D."/>
            <person name="Virtaneva K."/>
            <person name="Barbian K."/>
            <person name="Babar A."/>
            <person name="Rosenke K."/>
        </authorList>
    </citation>
    <scope>NUCLEOTIDE SEQUENCE [LARGE SCALE GENOMIC DNA]</scope>
    <source>
        <strain evidence="3">CBS 101.48</strain>
    </source>
</reference>
<dbReference type="OrthoDB" id="2013972at2759"/>
<evidence type="ECO:0000256" key="1">
    <source>
        <dbReference type="SAM" id="MobiDB-lite"/>
    </source>
</evidence>
<evidence type="ECO:0000313" key="3">
    <source>
        <dbReference type="EMBL" id="SAL95638.1"/>
    </source>
</evidence>
<feature type="region of interest" description="Disordered" evidence="1">
    <location>
        <begin position="1"/>
        <end position="26"/>
    </location>
</feature>
<dbReference type="EMBL" id="LT550422">
    <property type="protein sequence ID" value="SAL95638.1"/>
    <property type="molecule type" value="Genomic_DNA"/>
</dbReference>
<name>A0A163LQX2_ABSGL</name>